<accession>A0A7G2CK00</accession>
<feature type="region of interest" description="Disordered" evidence="1">
    <location>
        <begin position="51"/>
        <end position="160"/>
    </location>
</feature>
<dbReference type="VEuPathDB" id="TriTrypDB:ADEAN_000643600"/>
<reference evidence="2 3" key="1">
    <citation type="submission" date="2020-08" db="EMBL/GenBank/DDBJ databases">
        <authorList>
            <person name="Newling K."/>
            <person name="Davey J."/>
            <person name="Forrester S."/>
        </authorList>
    </citation>
    <scope>NUCLEOTIDE SEQUENCE [LARGE SCALE GENOMIC DNA]</scope>
    <source>
        <strain evidence="3">Crithidia deanei Carvalho (ATCC PRA-265)</strain>
    </source>
</reference>
<proteinExistence type="predicted"/>
<organism evidence="2 3">
    <name type="scientific">Angomonas deanei</name>
    <dbReference type="NCBI Taxonomy" id="59799"/>
    <lineage>
        <taxon>Eukaryota</taxon>
        <taxon>Discoba</taxon>
        <taxon>Euglenozoa</taxon>
        <taxon>Kinetoplastea</taxon>
        <taxon>Metakinetoplastina</taxon>
        <taxon>Trypanosomatida</taxon>
        <taxon>Trypanosomatidae</taxon>
        <taxon>Strigomonadinae</taxon>
        <taxon>Angomonas</taxon>
    </lineage>
</organism>
<protein>
    <submittedName>
        <fullName evidence="2">Uncharacterized protein</fullName>
    </submittedName>
</protein>
<feature type="compositionally biased region" description="Basic residues" evidence="1">
    <location>
        <begin position="100"/>
        <end position="111"/>
    </location>
</feature>
<feature type="compositionally biased region" description="Basic residues" evidence="1">
    <location>
        <begin position="51"/>
        <end position="71"/>
    </location>
</feature>
<dbReference type="Proteomes" id="UP000515908">
    <property type="component" value="Chromosome 12"/>
</dbReference>
<name>A0A7G2CK00_9TRYP</name>
<sequence length="227" mass="26009">MEEEELSLLHRSPEERTLPLVSVPAPNAMLTDSATDAENVKLTKMMKLLSRKYTVKAPKKPSGLKRGRKPKKETTTTESTPSNEEAVNSIIQDLLVKKSSATKKHQKKKPTVTREKNQSKSPENVINPLQKRKRGRPPKVKPDLSTTTKTPSRKGKVPDDEEMYFAFMQFLQKYNPAKRKKQLQAKKKDVRPKKEKSTLSKKKKSATQKKTKPSNPKKKSRPHYMFF</sequence>
<evidence type="ECO:0000256" key="1">
    <source>
        <dbReference type="SAM" id="MobiDB-lite"/>
    </source>
</evidence>
<feature type="compositionally biased region" description="Basic and acidic residues" evidence="1">
    <location>
        <begin position="7"/>
        <end position="17"/>
    </location>
</feature>
<feature type="region of interest" description="Disordered" evidence="1">
    <location>
        <begin position="1"/>
        <end position="20"/>
    </location>
</feature>
<feature type="compositionally biased region" description="Basic residues" evidence="1">
    <location>
        <begin position="130"/>
        <end position="139"/>
    </location>
</feature>
<dbReference type="EMBL" id="LR877156">
    <property type="protein sequence ID" value="CAD2218943.1"/>
    <property type="molecule type" value="Genomic_DNA"/>
</dbReference>
<dbReference type="AlphaFoldDB" id="A0A7G2CK00"/>
<keyword evidence="3" id="KW-1185">Reference proteome</keyword>
<evidence type="ECO:0000313" key="2">
    <source>
        <dbReference type="EMBL" id="CAD2218943.1"/>
    </source>
</evidence>
<feature type="region of interest" description="Disordered" evidence="1">
    <location>
        <begin position="176"/>
        <end position="227"/>
    </location>
</feature>
<evidence type="ECO:0000313" key="3">
    <source>
        <dbReference type="Proteomes" id="UP000515908"/>
    </source>
</evidence>
<gene>
    <name evidence="2" type="ORF">ADEAN_000643600</name>
</gene>